<keyword evidence="3" id="KW-0963">Cytoplasm</keyword>
<evidence type="ECO:0000256" key="1">
    <source>
        <dbReference type="ARBA" id="ARBA00004138"/>
    </source>
</evidence>
<evidence type="ECO:0000313" key="8">
    <source>
        <dbReference type="EMBL" id="CAE0580872.1"/>
    </source>
</evidence>
<evidence type="ECO:0000259" key="7">
    <source>
        <dbReference type="Pfam" id="PF11527"/>
    </source>
</evidence>
<evidence type="ECO:0000256" key="6">
    <source>
        <dbReference type="SAM" id="MobiDB-lite"/>
    </source>
</evidence>
<dbReference type="EMBL" id="HBIR01046593">
    <property type="protein sequence ID" value="CAE0580872.1"/>
    <property type="molecule type" value="Transcribed_RNA"/>
</dbReference>
<dbReference type="GO" id="GO:0005929">
    <property type="term" value="C:cilium"/>
    <property type="evidence" value="ECO:0007669"/>
    <property type="project" value="UniProtKB-SubCell"/>
</dbReference>
<feature type="domain" description="BART" evidence="7">
    <location>
        <begin position="38"/>
        <end position="122"/>
    </location>
</feature>
<sequence>MGAASSSRSYPPPLADPPPTDALPAVLERIASSSARELEAFLRLSAPSFADEGEQSHECAVVHRSYCAFVEHLLADALDEVRIDRDSFVRLLSDAADRGLAEAEMILGFASAADDYLQFRRLALCVQSTPEAASHEKAEGPSALARASPATARPQLTAH</sequence>
<accession>A0A7S3TER1</accession>
<dbReference type="InterPro" id="IPR042541">
    <property type="entry name" value="BART_sf"/>
</dbReference>
<reference evidence="8" key="1">
    <citation type="submission" date="2021-01" db="EMBL/GenBank/DDBJ databases">
        <authorList>
            <person name="Corre E."/>
            <person name="Pelletier E."/>
            <person name="Niang G."/>
            <person name="Scheremetjew M."/>
            <person name="Finn R."/>
            <person name="Kale V."/>
            <person name="Holt S."/>
            <person name="Cochrane G."/>
            <person name="Meng A."/>
            <person name="Brown T."/>
            <person name="Cohen L."/>
        </authorList>
    </citation>
    <scope>NUCLEOTIDE SEQUENCE</scope>
    <source>
        <strain evidence="8">379</strain>
    </source>
</reference>
<evidence type="ECO:0000256" key="3">
    <source>
        <dbReference type="ARBA" id="ARBA00022490"/>
    </source>
</evidence>
<dbReference type="Gene3D" id="1.20.1520.10">
    <property type="entry name" value="ADP-ribosylation factor-like 2-binding protein, domain"/>
    <property type="match status" value="1"/>
</dbReference>
<proteinExistence type="predicted"/>
<dbReference type="AlphaFoldDB" id="A0A7S3TER1"/>
<comment type="subcellular location">
    <subcellularLocation>
        <location evidence="1">Cell projection</location>
        <location evidence="1">Cilium</location>
    </subcellularLocation>
    <subcellularLocation>
        <location evidence="2">Cytoplasm</location>
    </subcellularLocation>
</comment>
<keyword evidence="4" id="KW-0969">Cilium</keyword>
<keyword evidence="5" id="KW-0966">Cell projection</keyword>
<evidence type="ECO:0000256" key="4">
    <source>
        <dbReference type="ARBA" id="ARBA00023069"/>
    </source>
</evidence>
<feature type="region of interest" description="Disordered" evidence="6">
    <location>
        <begin position="133"/>
        <end position="159"/>
    </location>
</feature>
<protein>
    <recommendedName>
        <fullName evidence="7">BART domain-containing protein</fullName>
    </recommendedName>
</protein>
<evidence type="ECO:0000256" key="5">
    <source>
        <dbReference type="ARBA" id="ARBA00023273"/>
    </source>
</evidence>
<feature type="region of interest" description="Disordered" evidence="6">
    <location>
        <begin position="1"/>
        <end position="22"/>
    </location>
</feature>
<name>A0A7S3TER1_EMIHU</name>
<feature type="compositionally biased region" description="Pro residues" evidence="6">
    <location>
        <begin position="10"/>
        <end position="21"/>
    </location>
</feature>
<organism evidence="8">
    <name type="scientific">Emiliania huxleyi</name>
    <name type="common">Coccolithophore</name>
    <name type="synonym">Pontosphaera huxleyi</name>
    <dbReference type="NCBI Taxonomy" id="2903"/>
    <lineage>
        <taxon>Eukaryota</taxon>
        <taxon>Haptista</taxon>
        <taxon>Haptophyta</taxon>
        <taxon>Prymnesiophyceae</taxon>
        <taxon>Isochrysidales</taxon>
        <taxon>Noelaerhabdaceae</taxon>
        <taxon>Emiliania</taxon>
    </lineage>
</organism>
<gene>
    <name evidence="8" type="ORF">EHUX00137_LOCUS36394</name>
</gene>
<dbReference type="GO" id="GO:0005737">
    <property type="term" value="C:cytoplasm"/>
    <property type="evidence" value="ECO:0007669"/>
    <property type="project" value="UniProtKB-SubCell"/>
</dbReference>
<dbReference type="InterPro" id="IPR023379">
    <property type="entry name" value="BART_dom"/>
</dbReference>
<dbReference type="Pfam" id="PF11527">
    <property type="entry name" value="ARL2_Bind_BART"/>
    <property type="match status" value="1"/>
</dbReference>
<evidence type="ECO:0000256" key="2">
    <source>
        <dbReference type="ARBA" id="ARBA00004496"/>
    </source>
</evidence>